<dbReference type="SUPFAM" id="SSF50156">
    <property type="entry name" value="PDZ domain-like"/>
    <property type="match status" value="1"/>
</dbReference>
<dbReference type="SMART" id="SM00331">
    <property type="entry name" value="PP2C_SIG"/>
    <property type="match status" value="1"/>
</dbReference>
<keyword evidence="2" id="KW-1133">Transmembrane helix</keyword>
<dbReference type="Gene3D" id="3.30.450.40">
    <property type="match status" value="1"/>
</dbReference>
<dbReference type="InterPro" id="IPR003018">
    <property type="entry name" value="GAF"/>
</dbReference>
<organism evidence="5 6">
    <name type="scientific">bacterium (Candidatus Blackallbacteria) CG17_big_fil_post_rev_8_21_14_2_50_48_46</name>
    <dbReference type="NCBI Taxonomy" id="2014261"/>
    <lineage>
        <taxon>Bacteria</taxon>
        <taxon>Candidatus Blackallbacteria</taxon>
    </lineage>
</organism>
<dbReference type="PANTHER" id="PTHR43156:SF2">
    <property type="entry name" value="STAGE II SPORULATION PROTEIN E"/>
    <property type="match status" value="1"/>
</dbReference>
<feature type="transmembrane region" description="Helical" evidence="2">
    <location>
        <begin position="224"/>
        <end position="242"/>
    </location>
</feature>
<sequence>MRLLSSDSIQELKKPVGLFCLFLIALATLSSVVVVFATIGLIGQPFAGFRIEPTLTVSAVNEDYWNGPKAGIKTYDRILSIDGQSVYSPKDFKQKIQDSKIGQVLEYEIESKETKAKSNLKIVVQTFTLMDFFRSFLILYIVGFLHILVGAVAYLARPSNPAARAHLFMTLAIGMTTNLAADYDTSMLFPRIWIATVALTGGACLHLGFYFPQKKKWLDRFPKLVLVPYAISFLLLGTWEYAYRGLGYLGYQQNGIIDLFQLHFDLYDMSLFWSLIVGFVGLIALIVHSLFKAENQIVKNQAKVALLGGVIAYLPMTIFWMIMDQILHIPLSPAIATICWILFIVFPVAIAYAIIKHKMFDIDFVLKQSMTYSALVVLLGTVYVLLAEGLQQMFRPLMTNNSEITSYMLTTAVTILLFEPLKLNIRNFIDQKFFRKKYDFRTALSEFVDAARTTIDKDELLPKLVETIEKTIHPKHVMIFLKNPETNSLKQAYSHGINLKMKDEIPMDDVTLMTAMGLMKKKSLTTRLTGALNLSAISQQGPVPSPIPFLLAKRITGELIDPAILESIKNSLTLPLTVKIPGKGSEPYRDDLIGLLTLGEKKSEMDYTIEDRQLFQSIGQQLALTLHSSQLAGEVAEKEAMKQTLLKARAIQRSMLPQKELDLQRFELTGWSESADETGGDYYDWYDLGNQRFIIGLGDVTGHGIDAAMIVSMAKSCLYNQVESNPDVPLVMAALNRTINEIAQYTERSNRKLMSFIYTLFDSESLTCRMASAGHWFPYLYRARTQEVTGFPEFKGAFPLGQRSPEKFKCQDYEVQLEAGDILLYYTDGLHEAPNQAGEEYGMERLEKMMHWYHQLDAHELRERLCEDWERHIQGKGMEDDMTLVVVKVKDLLRQE</sequence>
<feature type="domain" description="PPM-type phosphatase" evidence="4">
    <location>
        <begin position="663"/>
        <end position="889"/>
    </location>
</feature>
<evidence type="ECO:0000256" key="2">
    <source>
        <dbReference type="SAM" id="Phobius"/>
    </source>
</evidence>
<evidence type="ECO:0000259" key="4">
    <source>
        <dbReference type="SMART" id="SM00331"/>
    </source>
</evidence>
<gene>
    <name evidence="5" type="ORF">COW36_16600</name>
</gene>
<proteinExistence type="predicted"/>
<name>A0A2M7G2F6_9BACT</name>
<dbReference type="InterPro" id="IPR036034">
    <property type="entry name" value="PDZ_sf"/>
</dbReference>
<dbReference type="Pfam" id="PF07228">
    <property type="entry name" value="SpoIIE"/>
    <property type="match status" value="1"/>
</dbReference>
<feature type="domain" description="GAF" evidence="3">
    <location>
        <begin position="456"/>
        <end position="636"/>
    </location>
</feature>
<comment type="caution">
    <text evidence="5">The sequence shown here is derived from an EMBL/GenBank/DDBJ whole genome shotgun (WGS) entry which is preliminary data.</text>
</comment>
<dbReference type="Gene3D" id="2.30.42.10">
    <property type="match status" value="1"/>
</dbReference>
<reference evidence="5 6" key="1">
    <citation type="submission" date="2017-09" db="EMBL/GenBank/DDBJ databases">
        <title>Depth-based differentiation of microbial function through sediment-hosted aquifers and enrichment of novel symbionts in the deep terrestrial subsurface.</title>
        <authorList>
            <person name="Probst A.J."/>
            <person name="Ladd B."/>
            <person name="Jarett J.K."/>
            <person name="Geller-Mcgrath D.E."/>
            <person name="Sieber C.M."/>
            <person name="Emerson J.B."/>
            <person name="Anantharaman K."/>
            <person name="Thomas B.C."/>
            <person name="Malmstrom R."/>
            <person name="Stieglmeier M."/>
            <person name="Klingl A."/>
            <person name="Woyke T."/>
            <person name="Ryan C.M."/>
            <person name="Banfield J.F."/>
        </authorList>
    </citation>
    <scope>NUCLEOTIDE SEQUENCE [LARGE SCALE GENOMIC DNA]</scope>
    <source>
        <strain evidence="5">CG17_big_fil_post_rev_8_21_14_2_50_48_46</strain>
    </source>
</reference>
<keyword evidence="2" id="KW-0812">Transmembrane</keyword>
<dbReference type="Gene3D" id="3.60.40.10">
    <property type="entry name" value="PPM-type phosphatase domain"/>
    <property type="match status" value="1"/>
</dbReference>
<evidence type="ECO:0008006" key="7">
    <source>
        <dbReference type="Google" id="ProtNLM"/>
    </source>
</evidence>
<dbReference type="AlphaFoldDB" id="A0A2M7G2F6"/>
<evidence type="ECO:0000259" key="3">
    <source>
        <dbReference type="SMART" id="SM00065"/>
    </source>
</evidence>
<feature type="transmembrane region" description="Helical" evidence="2">
    <location>
        <begin position="303"/>
        <end position="322"/>
    </location>
</feature>
<dbReference type="InterPro" id="IPR052016">
    <property type="entry name" value="Bact_Sigma-Reg"/>
</dbReference>
<dbReference type="GO" id="GO:0016791">
    <property type="term" value="F:phosphatase activity"/>
    <property type="evidence" value="ECO:0007669"/>
    <property type="project" value="TreeGrafter"/>
</dbReference>
<dbReference type="SUPFAM" id="SSF55781">
    <property type="entry name" value="GAF domain-like"/>
    <property type="match status" value="1"/>
</dbReference>
<dbReference type="SMART" id="SM00065">
    <property type="entry name" value="GAF"/>
    <property type="match status" value="1"/>
</dbReference>
<evidence type="ECO:0000313" key="5">
    <source>
        <dbReference type="EMBL" id="PIW15568.1"/>
    </source>
</evidence>
<dbReference type="InterPro" id="IPR036457">
    <property type="entry name" value="PPM-type-like_dom_sf"/>
</dbReference>
<feature type="transmembrane region" description="Helical" evidence="2">
    <location>
        <begin position="334"/>
        <end position="355"/>
    </location>
</feature>
<feature type="transmembrane region" description="Helical" evidence="2">
    <location>
        <begin position="16"/>
        <end position="42"/>
    </location>
</feature>
<accession>A0A2M7G2F6</accession>
<dbReference type="InterPro" id="IPR029016">
    <property type="entry name" value="GAF-like_dom_sf"/>
</dbReference>
<keyword evidence="2" id="KW-0472">Membrane</keyword>
<evidence type="ECO:0000313" key="6">
    <source>
        <dbReference type="Proteomes" id="UP000231019"/>
    </source>
</evidence>
<evidence type="ECO:0000256" key="1">
    <source>
        <dbReference type="ARBA" id="ARBA00022801"/>
    </source>
</evidence>
<protein>
    <recommendedName>
        <fullName evidence="7">PDZ domain-containing protein</fullName>
    </recommendedName>
</protein>
<keyword evidence="1" id="KW-0378">Hydrolase</keyword>
<feature type="transmembrane region" description="Helical" evidence="2">
    <location>
        <begin position="137"/>
        <end position="156"/>
    </location>
</feature>
<feature type="transmembrane region" description="Helical" evidence="2">
    <location>
        <begin position="364"/>
        <end position="386"/>
    </location>
</feature>
<feature type="transmembrane region" description="Helical" evidence="2">
    <location>
        <begin position="271"/>
        <end position="291"/>
    </location>
</feature>
<dbReference type="Proteomes" id="UP000231019">
    <property type="component" value="Unassembled WGS sequence"/>
</dbReference>
<dbReference type="SUPFAM" id="SSF81606">
    <property type="entry name" value="PP2C-like"/>
    <property type="match status" value="1"/>
</dbReference>
<dbReference type="InterPro" id="IPR001932">
    <property type="entry name" value="PPM-type_phosphatase-like_dom"/>
</dbReference>
<feature type="transmembrane region" description="Helical" evidence="2">
    <location>
        <begin position="192"/>
        <end position="212"/>
    </location>
</feature>
<dbReference type="EMBL" id="PFFQ01000050">
    <property type="protein sequence ID" value="PIW15568.1"/>
    <property type="molecule type" value="Genomic_DNA"/>
</dbReference>
<dbReference type="PANTHER" id="PTHR43156">
    <property type="entry name" value="STAGE II SPORULATION PROTEIN E-RELATED"/>
    <property type="match status" value="1"/>
</dbReference>